<name>A0AAP9NIW3_9GAMM</name>
<dbReference type="Gene3D" id="2.60.120.430">
    <property type="entry name" value="Galactose-binding lectin"/>
    <property type="match status" value="2"/>
</dbReference>
<evidence type="ECO:0000256" key="9">
    <source>
        <dbReference type="ARBA" id="ARBA00023277"/>
    </source>
</evidence>
<dbReference type="GO" id="GO:0005509">
    <property type="term" value="F:calcium ion binding"/>
    <property type="evidence" value="ECO:0007669"/>
    <property type="project" value="InterPro"/>
</dbReference>
<dbReference type="GO" id="GO:0030246">
    <property type="term" value="F:carbohydrate binding"/>
    <property type="evidence" value="ECO:0007669"/>
    <property type="project" value="InterPro"/>
</dbReference>
<dbReference type="Gene3D" id="2.60.40.10">
    <property type="entry name" value="Immunoglobulins"/>
    <property type="match status" value="1"/>
</dbReference>
<keyword evidence="5" id="KW-0256">Endoplasmic reticulum</keyword>
<keyword evidence="8" id="KW-0325">Glycoprotein</keyword>
<evidence type="ECO:0000256" key="2">
    <source>
        <dbReference type="ARBA" id="ARBA00009141"/>
    </source>
</evidence>
<feature type="compositionally biased region" description="Acidic residues" evidence="10">
    <location>
        <begin position="2089"/>
        <end position="2107"/>
    </location>
</feature>
<dbReference type="GO" id="GO:0016020">
    <property type="term" value="C:membrane"/>
    <property type="evidence" value="ECO:0007669"/>
    <property type="project" value="InterPro"/>
</dbReference>
<organism evidence="12 13">
    <name type="scientific">Vreelandella titanicae</name>
    <dbReference type="NCBI Taxonomy" id="664683"/>
    <lineage>
        <taxon>Bacteria</taxon>
        <taxon>Pseudomonadati</taxon>
        <taxon>Pseudomonadota</taxon>
        <taxon>Gammaproteobacteria</taxon>
        <taxon>Oceanospirillales</taxon>
        <taxon>Halomonadaceae</taxon>
        <taxon>Vreelandella</taxon>
    </lineage>
</organism>
<dbReference type="SUPFAM" id="SSF49313">
    <property type="entry name" value="Cadherin-like"/>
    <property type="match status" value="1"/>
</dbReference>
<dbReference type="SMART" id="SM00710">
    <property type="entry name" value="PbH1"/>
    <property type="match status" value="9"/>
</dbReference>
<evidence type="ECO:0000256" key="1">
    <source>
        <dbReference type="ARBA" id="ARBA00004115"/>
    </source>
</evidence>
<dbReference type="InterPro" id="IPR013783">
    <property type="entry name" value="Ig-like_fold"/>
</dbReference>
<feature type="region of interest" description="Disordered" evidence="10">
    <location>
        <begin position="4566"/>
        <end position="4592"/>
    </location>
</feature>
<comment type="similarity">
    <text evidence="2">Belongs to the malectin family.</text>
</comment>
<dbReference type="EMBL" id="CP054580">
    <property type="protein sequence ID" value="QKS22853.1"/>
    <property type="molecule type" value="Genomic_DNA"/>
</dbReference>
<evidence type="ECO:0000256" key="3">
    <source>
        <dbReference type="ARBA" id="ARBA00022692"/>
    </source>
</evidence>
<gene>
    <name evidence="12" type="ORF">FX987_00605</name>
</gene>
<dbReference type="SUPFAM" id="SSF51120">
    <property type="entry name" value="beta-Roll"/>
    <property type="match status" value="1"/>
</dbReference>
<evidence type="ECO:0000256" key="5">
    <source>
        <dbReference type="ARBA" id="ARBA00022824"/>
    </source>
</evidence>
<dbReference type="Gene3D" id="2.60.120.260">
    <property type="entry name" value="Galactose-binding domain-like"/>
    <property type="match status" value="1"/>
</dbReference>
<keyword evidence="9" id="KW-0119">Carbohydrate metabolism</keyword>
<keyword evidence="6" id="KW-1133">Transmembrane helix</keyword>
<dbReference type="InterPro" id="IPR006644">
    <property type="entry name" value="Cadg"/>
</dbReference>
<dbReference type="InterPro" id="IPR038081">
    <property type="entry name" value="CalX-like_sf"/>
</dbReference>
<dbReference type="Proteomes" id="UP000509761">
    <property type="component" value="Chromosome"/>
</dbReference>
<dbReference type="PANTHER" id="PTHR13460:SF0">
    <property type="entry name" value="MALECTIN"/>
    <property type="match status" value="1"/>
</dbReference>
<feature type="domain" description="Dystroglycan-type cadherin-like" evidence="11">
    <location>
        <begin position="5439"/>
        <end position="5532"/>
    </location>
</feature>
<accession>A0AAP9NIW3</accession>
<dbReference type="InterPro" id="IPR011041">
    <property type="entry name" value="Quinoprot_gluc/sorb_DH_b-prop"/>
</dbReference>
<keyword evidence="3" id="KW-0812">Transmembrane</keyword>
<dbReference type="Pfam" id="PF11721">
    <property type="entry name" value="Malectin"/>
    <property type="match status" value="2"/>
</dbReference>
<dbReference type="SMART" id="SM00736">
    <property type="entry name" value="CADG"/>
    <property type="match status" value="1"/>
</dbReference>
<keyword evidence="4" id="KW-0732">Signal</keyword>
<feature type="region of interest" description="Disordered" evidence="10">
    <location>
        <begin position="79"/>
        <end position="103"/>
    </location>
</feature>
<evidence type="ECO:0000256" key="10">
    <source>
        <dbReference type="SAM" id="MobiDB-lite"/>
    </source>
</evidence>
<dbReference type="PANTHER" id="PTHR13460">
    <property type="match status" value="1"/>
</dbReference>
<keyword evidence="7" id="KW-0472">Membrane</keyword>
<evidence type="ECO:0000256" key="8">
    <source>
        <dbReference type="ARBA" id="ARBA00023180"/>
    </source>
</evidence>
<evidence type="ECO:0000256" key="6">
    <source>
        <dbReference type="ARBA" id="ARBA00022989"/>
    </source>
</evidence>
<dbReference type="InterPro" id="IPR039155">
    <property type="entry name" value="MLEC"/>
</dbReference>
<comment type="subcellular location">
    <subcellularLocation>
        <location evidence="1">Endoplasmic reticulum membrane</location>
        <topology evidence="1">Single-pass type I membrane protein</topology>
    </subcellularLocation>
</comment>
<evidence type="ECO:0000313" key="12">
    <source>
        <dbReference type="EMBL" id="QKS22853.1"/>
    </source>
</evidence>
<dbReference type="InterPro" id="IPR021720">
    <property type="entry name" value="Malectin_dom"/>
</dbReference>
<dbReference type="InterPro" id="IPR015919">
    <property type="entry name" value="Cadherin-like_sf"/>
</dbReference>
<proteinExistence type="inferred from homology"/>
<evidence type="ECO:0000313" key="13">
    <source>
        <dbReference type="Proteomes" id="UP000509761"/>
    </source>
</evidence>
<keyword evidence="13" id="KW-1185">Reference proteome</keyword>
<evidence type="ECO:0000256" key="4">
    <source>
        <dbReference type="ARBA" id="ARBA00022729"/>
    </source>
</evidence>
<reference evidence="12 13" key="1">
    <citation type="submission" date="2019-12" db="EMBL/GenBank/DDBJ databases">
        <title>Genome sequencing and assembly of endphytes of Porphyra tenera.</title>
        <authorList>
            <person name="Park J.M."/>
            <person name="Shin R."/>
            <person name="Jo S.H."/>
        </authorList>
    </citation>
    <scope>NUCLEOTIDE SEQUENCE [LARGE SCALE GENOMIC DNA]</scope>
    <source>
        <strain evidence="12 13">GPM3</strain>
    </source>
</reference>
<evidence type="ECO:0000259" key="11">
    <source>
        <dbReference type="SMART" id="SM00736"/>
    </source>
</evidence>
<sequence>MVTNNFSQSSLDLNGKITLSQPTALVWGADGRLYITEQSGDVKVLTVAFGDPNTADSDSTASFYVVEAETVFLVKELPNHNDDGTEGGSNNRQVTGIDVTPQYDENGDPVIINGKPAVNIYVTSSDNRIGAGSSGSDTGLDTNSGIITRLTQTVDGWEALDLVRGLARSEENHSLNGLEVIQEFDDNGRLLSERLIVANGGNANAGAPSNNFSGQQETAYSAAILEVDLDQLKSMEIKNDDGRNYVYDIPTLNDPSRSPSEEALTDPFGGNDGFNGGKIDPNGPVQIYSAGYRNAYDVEVTEDGRVWTYDNGANNSWGGRPVGEAGDNGGNIDAEQDENYIATNLNNGDGSGSDSINTEAWNPKNLDQFHEITRSDDLAGRVLSAGQAGAATYVMAHPDFDDPLTLVYGGHPNPTRASGGEAGLLFTPKNGVEDAFLLVSEEHYDSVIDWLVTVEGESNGVSSGDLTSRVISLAPGELYYITENGEAYLTSDYTQTPSSIGGSDVLGTAGVPADIDDVVATLNAIEGNYLEGGYNDGAIDSGTGSINGLTEYTSTVFDDGETKMSGALMAVQLGGGNLIVMGRDENGVMQTASGSGGVKAAERITLTLSGSPLGLASIGDDLSAWDNQAAFRGSVWATVYSGSGTKIEILQPNNGAVPLAGSEAADPTDHDLDGINHIHDPFEYSAANGLALTPGEAIVMNFQPTEAPYPGTIGDTGLMGAALDGTTPNQDANPDQGLPGLYDIGGNIIPGANAALFQIKEVVPGTVVGPVNSVRDAMHVGVNPSSDVQRLVATTQVLNWIADNGSVEDGQLTGLMFGDGTQANFVRLVFGEVNGEAGFEVGYEINDNNYQALAQVAVPGLTDTAVTQVELYLEIDMADGFALYASYRLNSEDAFTELPLNGFTLPEGVLRDVLTGNHTISDGDSQASSGAAFGFLAETSEGAPLAPVNFENLKINGFGNEIEADSAGGVGAEGSNGIDTIIYTGTDTVLSPLDDSVENFDGSGTMADFHATGNGGDNVMIAGSGNNTFTGGGGADSFQGTLDTINGTEITDFTPDDEVVVQGASFDASDVTYQAGSAIITINNETAITFSGEGFDDFDPSTGESVFSFTSTANGTRITTVPALTAVAAISSGGPDINNVTVRDQTIDFLSDMTNAEVNGWVSGVTSKDYVNVVDIDGSVPDELHQSERSAEDAGEWGYSIPVENGEYLIDMYFAEIYHGVENSSGTGARVFDISIEDALVEDDYDIIGDVGGAATEVIKTYAVTVTDGVLNIGFDASVNQAKISGLVVWQVGGTYVPPEDVTPPEVVSIMIDQPFDNDSDILATVVVTDNAGINVDSINGDELIFTGYEPGAVSLADNDAITLSNDGKTATIQYTISPPAGSNAWENGAFKVGVAAGSFTDTAGLGIAAFETDVIIARNLEQLVKGTLQRAINVGPTSNTIDNSLEGDDKNTYGGAITNDPILGIDLEADDPAYYSPSTKTGSNIDGKAGATGSNSGGVDLDGSAYHTYRDSAAGSYTATYEVPNGLYVVELHFAELYQTQAGQRQGDYTIQGELFAENFDAFTAAGGADKPTVLTKNVIVTDGKIVIDVNADNGEPGFNAIAIYQAVDSGIPIASILSIEAPESSDGQVIVTVQYTDDGNISGTQIGATDVTVSSAAGALVTPSLVAYDSASGIATYTFDAPESGWQTGTITASVAANAVLDSDNNGNSATASSVYVNYSSDGVILELDFENPGSPLEEGGFDGTLGDVVDDTVFTTVEGGELIVWTSNGDISQAAAPSANDFIKYVALGDPALETINITSRFDNPFPAALAAQELPTDTVPNYAQQGIVFGLGSQGNNELVKLVFGGNGGNGVQIWSKSAIDTVIPLASMLSNASTTLNDIASVELTLVVNKTAGTVTPIVTFFDTNENVLGGLRAEATEGFATASPEVLPPAVLSNLTDLNSTTAVGVTSTDYNDPIESFMASWDYLNVTSPDLISEPTDPTTTLAIVNAPDIIENGDDGFTTLNFGLTASDGFSGEVELTLSIDGAAVTDTLNFSDGTAILSVDVPNDDVANGTNEISVTLVAVNSTGLFEIDASAATATGSVTEDDEGSVPNPDDLDEDGVSNDDDLFPYDAANGMILAAGETFLLDFEEDTASPYEAGLTGLMGRANESNSAGAVESGTASVENGTLNIVADTGDHYTNNNSQKDAYAVGVKNPGGFIVETSFAMPDFDDQQEGLQAPLNYQAGGVAVSLSEDNLVKWIFGANGTAAFQLAHENKQVEGATPAVPGATFALPSGVVYSDIASVKLMLEIVVDTTSGEVKALTRSVLTLNNTNIIDGASGEITLTDPLASAIKDAAQGVSVGFIQTSFGDPSPDTFDISYDYLQVSSTEEAEPQVLIGITDAVPVVENGDEGTTTLSFGLTASESFSGEVALDLTINGTSEPRTVVFTGGVGSLTVDVANDDQANGPEQVSVILAGIADEAFAIDPAAATATGTVTEDDVGQTVIGITDADPMVENGDEGSTTLSFGLTASEGFSGEVALSVDIDGVVEPRTVVFAGGVGSLTVDVANDDQANGPEQVSVILAGIADAAFAIDPAAATATGTVTEDDEVAPTTPVRLQAEDFTTATNYTVENIGAADEGQGIRLQGGESGTASYALAGAVAAGTYTVIVGYFDENDGESTAQLSIGNAQGQSFSGDWIFDNDASSGNAAQAASFRTVTFENVTVGDDATLDLASTAAPFEYARIDYIEFVPAGIVEPPAPTLIGISDADPMVESGDEGTTTLSFGLTASEGFSGEVALDLTINGTSEPRTVVFTGGIGSLTVDVANDDQANGPEQVSVILAGIADEAFAIDPAAATATGTVTEDDVGQTVIGITDADSMVENGDEGTTTLSFGLTASEGFSGEVALSVDIDGVVEPRTVVFTGGVGSLTVDVANDDQANGPEQVSVILNGIADAAFAIDPAAATATGTVTEDDEVAPTTPIRLQAEDFTAATNYTVENIGAADEGQGIRLQGGESGTASYALAGAVAAGTYTVIVGYFDENDGESTAQLSIGNAQGQSFSGDWIFDNDATSGNAAQAASFRTVTFENVTVGDDATLDLASTAAPFEYARIDYIEFVPAGIVEPPAPTLIGISDADPMVESGDEGTTTLSFGLTASEGFSGEVALSVDIDGVVEPRTVVFTGGIGSLTVDVANDDQANGPEQISVILNGIADEAFAIDPAAATATGTVTEDDEVAPTTPVRLQAEDFTTATNYTVENIGAADEGQGIRLQGGESGTASYALAGAVAAGTYTVIVGYFDENDGESTAQLSIGNAQGQSFSGDWIFDNDATSGNAAQAASFRTVTFENVTVGDDATLDLASTAAPFEYARIDYIEFVPAGIVEPPAPTLIGISDADPMVENGDEGSTTLSFGLTASEGFSGEVALDLTINGTSEPRTVVFTGGIGSLTVDVANDDQANGPEQVSVILNGIADEAFAIDPAAATATGTVTEDDVGQTVIGITDADSMVENGDEGTTTLSFGLTASEGFSGEVALSVDIDGVVEPRTVVFTGGVGSLTVDVANDDQANGPEQVSVILNGIADAAFAIDPAAATATGTVTEDDVGQTVIGITDADPMVENGDEGSTTLSFGLTASEGFSGEVVLSVDIDGVVEPRTVVFTGGIGSLTVDVANDDQANGPEQVSVILAGIADEAFAIDPAAATATGTVTEDDDVAPTTPVRLQAEDFTTATNYTVENIGAADEGQGIRLQGGESGTASYALAGAVAAGTYTVIVGYFDENDGESTAQLSIGNAQGQSFSGDWIFDNDATSGNAAQASSFRTVTFENVTVGDDATLALSATAATLEYARIDYIEFVPAGIVEPPAPTLIGISDADPMVESGDEGATTLSFGLTASEGFSGEVALSVDIDGVVEPRTVVFAGGVGSLTVDVANDDQANGPEQVSVILAGIADAAFAIDPAAATATGTVTEDDEVAPTTPVRLQAEDFTTATNYTVENIGAADEGQGIRLQGGESGTASYALAGAVAAGTYTVIVGYFDENDGESTAQLSIGNAQGQSFSGDWIFDNDASSGNAAQAASFRTVTFENVTVGDDATLDLASTAAPFEYARIDYIEFVPAGIVEPPAPTLIGISDADPMVESGDEGTTTLSFGLTASEGFSGEVALDLTINGTSEPRTVVFTGGIGSLTVDVANDDQANGPEQVSVILAGIADEAFAIDPAAATAMGTVTEDDITSTDPATINLEFDEGETLQGLFDGVTEGSGTDTEETGTAEIINGNLVISASEGDAGGSNNANDNYYTNVSGGDGFTAELKFGNPFPSLPAQYSQLGLNISLSQDEYLKVTFGNVGGGQIEYSYELGGSQSKQTFSLPPSISFAQIADVVVAIEASVDGGMASFSGTMTFLDASGQSLGDTALPALLLPDGPLNTAITSAGEEFGVGVTQTSFGSGPVFVANYDYLRIQQQGEESTDDNDNPVATIAILQPVNTDAELTVVVTYADASGIATETLDNSDIALMLDGVPVAATISFDGFNATTGEATYAISSPAGGWNENGSYTVWVAQGAVSDASENANLVDSTPSTSFMIDFDEGSPLGGYAPGDDLDEDGTANQADEDIDGDGDANVDDVFAYDAQNGQPLADGESIRLNFEVNGTPYQNGFTGVMASSDVAFQDEDTGAGIVADNQLRVTTTSGDTGSANTPQNDYHLGIIRDGGFILESVVDNPFASAPGSYSQLGLAVSVNSNDFAKLVFGSVGQDIEFSSRDNNAETKLGADFPDGYGFGDFAKAKLVLDVSVNNVGNTMATATVTLLDASGEPLPGNASVTISGLELTGALKEAILDPAASVGVGITHTHGAAEAFTAAYDYFEVSAKEDTSTPLPVPTTEIEEIFAGANLELSDSYDQGDVGSALVTVTPGGNDVQSSNYGSNSFQVQNTGDKKIAAVFFDVTTALYGDSVFDPDGKGGDATAKEWAINSAGNTGAIQPVGSSGYEHYFLPGIDPEPENSDNNGGYRGALVKFSATANGGFTNGETVGFSGDMDPNSIAGFTKSSVDTGSIPFWDVGGISGAELIGSNVYIKFTDGSTASGQLMSDGSQAGAQVLVSETPPNLVAELSVNGLSAGSQGTYGGEVPSVIVSGPAGEWVRVVMTKGHQPVTNNQDGIADTVNARLADKNFPANNAAEFQFVDVQLGASGTADVSQEFTYGDFLNDTSSFDGDDTLPLGFVASVIDNPNTSDGLGLGPVSQPIYLISNGTPVVDGDTTIPSEGYYLMEGSRLKVQFEDINGPGGVNPPGKWQFFDEADENGNQANFQGVGYYLWGDEDSEALNGPQAELTYTFVIPESAAGEFTLRVRGTRDPGGASDAQNDVWVKIDDNAEELLVSNVNAIDNSGFIKLYGNATGDFGFANFIDSTSDSVPNFPAEFVLDAGVHTITFAGRSEGFHIDFFELYQGNAPSINATNSTFILSGDTEPFVNNPLENQTIEAEDEFFFEIPDDTFRDLDGDILTYEALNIPDGVFFDAQTKTFSGSPSAGVGNYALEVQVTDEDGATATAGFDLVVVPEDQNEPDTYFVAMVESANGDIEQGSSLSSPDLEIGSYVVGIQFTVPDNINLDDSETIDSAIISWVSDRTHSANSTMTFSVENSLNGAGFGSVTNRNYLSEEEVWQATGTWQDGENITVGINLANQLNSLIAQEGLNSGDLITVKIEGTGGTRFVEAAGGDRTAPTLAITVADNASASQLSNNATLLFESNSISDMSADDEFGTLNPSSMSQEVGLVGINDESTVGSF</sequence>
<feature type="region of interest" description="Disordered" evidence="10">
    <location>
        <begin position="2084"/>
        <end position="2107"/>
    </location>
</feature>
<protein>
    <recommendedName>
        <fullName evidence="11">Dystroglycan-type cadherin-like domain-containing protein</fullName>
    </recommendedName>
</protein>
<dbReference type="InterPro" id="IPR011049">
    <property type="entry name" value="Serralysin-like_metalloprot_C"/>
</dbReference>
<dbReference type="RefSeq" id="WP_174788129.1">
    <property type="nucleotide sequence ID" value="NZ_CP054580.1"/>
</dbReference>
<dbReference type="SUPFAM" id="SSF141072">
    <property type="entry name" value="CalX-like"/>
    <property type="match status" value="4"/>
</dbReference>
<dbReference type="SUPFAM" id="SSF50952">
    <property type="entry name" value="Soluble quinoprotein glucose dehydrogenase"/>
    <property type="match status" value="1"/>
</dbReference>
<evidence type="ECO:0000256" key="7">
    <source>
        <dbReference type="ARBA" id="ARBA00023136"/>
    </source>
</evidence>
<feature type="compositionally biased region" description="Acidic residues" evidence="10">
    <location>
        <begin position="4573"/>
        <end position="4592"/>
    </location>
</feature>
<dbReference type="InterPro" id="IPR006626">
    <property type="entry name" value="PbH1"/>
</dbReference>